<keyword evidence="3" id="KW-0418">Kinase</keyword>
<evidence type="ECO:0000256" key="7">
    <source>
        <dbReference type="PIRSR" id="PIRSR613078-2"/>
    </source>
</evidence>
<dbReference type="Gene3D" id="3.40.50.10330">
    <property type="entry name" value="Probable inorganic polyphosphate/atp-NAD kinase, domain 1"/>
    <property type="match status" value="1"/>
</dbReference>
<dbReference type="Gene3D" id="3.40.50.1240">
    <property type="entry name" value="Phosphoglycerate mutase-like"/>
    <property type="match status" value="1"/>
</dbReference>
<reference evidence="9" key="2">
    <citation type="submission" date="2019-06" db="EMBL/GenBank/DDBJ databases">
        <title>Genomics analysis of Aphanomyces spp. identifies a new class of oomycete effector associated with host adaptation.</title>
        <authorList>
            <person name="Gaulin E."/>
        </authorList>
    </citation>
    <scope>NUCLEOTIDE SEQUENCE</scope>
    <source>
        <strain evidence="9">CBS 578.67</strain>
    </source>
</reference>
<name>A0A485L2Z1_9STRA</name>
<dbReference type="Proteomes" id="UP000332933">
    <property type="component" value="Unassembled WGS sequence"/>
</dbReference>
<evidence type="ECO:0000256" key="1">
    <source>
        <dbReference type="ARBA" id="ARBA00010995"/>
    </source>
</evidence>
<dbReference type="GO" id="GO:0019674">
    <property type="term" value="P:NAD+ metabolic process"/>
    <property type="evidence" value="ECO:0007669"/>
    <property type="project" value="InterPro"/>
</dbReference>
<sequence>MKMMRIGGGAVQRWRGARLVRALHHFNAPRLSDLVLVRHGESEGNVARELSIKGDHSLFSGEFKNRHSCNWRLTDRGREQAEAAGEWLRREDLMYYDRYLVSEYLRAMETAARFNLPDAQWYAEMLLRERDWGQMDLMSEAERGVKMQDELKRRDLDRFYYAPPGGESLATVAQRVDRLMCVLHRELPGKKVLVVCHGEVMWALRTRLERMSQDTFRELQMSGRMVDQLHNGHILHYTRTDPSTGKTAPFFTHMRSVCPWNEKLSPKGWIKINRPVYDNEMMLAIAERVPRMIVSEEYIKQTYRKEQIALSPNIESPVNPFVEKPKIALNNVVVVNKMTRYQHEQSLYGNTGEALKKQMSMRGFVYDRLLASHDHHMDALEDVTSCLKEHNISCSVVNAHELAHEAYDGADMVFSAGGDGTFLKAASFVNKPIPLAGLNTDAARSEGNLCCYSIDASDNRFVLGLERLLKGDFQWRSRQRIRVGMVNQEGFKYELPRYALNEVFIAESDASRPSFYNIGIDQQQRESHRSSGIIVCTGTGSSAWFYSASQIHREQISSILHAMDFHSYTNENVTEITEMLNKDNMFSEDSLDMGYVVREPIINATFGDIRFRKGKARRVSMRSLGWDMKVNLDGLYSVPLNYGVQAVMKVCTEPQYVLRTVDFSKQGDSRHDKKFRPRM</sequence>
<gene>
    <name evidence="10" type="primary">Aste57867_15105</name>
    <name evidence="9" type="ORF">As57867_015049</name>
    <name evidence="10" type="ORF">ASTE57867_15105</name>
</gene>
<evidence type="ECO:0000313" key="9">
    <source>
        <dbReference type="EMBL" id="KAF0693977.1"/>
    </source>
</evidence>
<accession>A0A485L2Z1</accession>
<keyword evidence="5" id="KW-0520">NAD</keyword>
<evidence type="ECO:0000256" key="2">
    <source>
        <dbReference type="ARBA" id="ARBA00022679"/>
    </source>
</evidence>
<keyword evidence="2" id="KW-0808">Transferase</keyword>
<dbReference type="InterPro" id="IPR002504">
    <property type="entry name" value="NADK"/>
</dbReference>
<dbReference type="InterPro" id="IPR013078">
    <property type="entry name" value="His_Pase_superF_clade-1"/>
</dbReference>
<dbReference type="Gene3D" id="2.60.200.30">
    <property type="entry name" value="Probable inorganic polyphosphate/atp-NAD kinase, domain 2"/>
    <property type="match status" value="1"/>
</dbReference>
<dbReference type="InterPro" id="IPR001345">
    <property type="entry name" value="PG/BPGM_mutase_AS"/>
</dbReference>
<reference evidence="10 11" key="1">
    <citation type="submission" date="2019-03" db="EMBL/GenBank/DDBJ databases">
        <authorList>
            <person name="Gaulin E."/>
            <person name="Dumas B."/>
        </authorList>
    </citation>
    <scope>NUCLEOTIDE SEQUENCE [LARGE SCALE GENOMIC DNA]</scope>
    <source>
        <strain evidence="10">CBS 568.67</strain>
    </source>
</reference>
<feature type="binding site" evidence="7">
    <location>
        <position position="106"/>
    </location>
    <ligand>
        <name>substrate</name>
    </ligand>
</feature>
<dbReference type="EMBL" id="VJMH01005623">
    <property type="protein sequence ID" value="KAF0693977.1"/>
    <property type="molecule type" value="Genomic_DNA"/>
</dbReference>
<evidence type="ECO:0000256" key="6">
    <source>
        <dbReference type="PIRSR" id="PIRSR613078-1"/>
    </source>
</evidence>
<evidence type="ECO:0000256" key="4">
    <source>
        <dbReference type="ARBA" id="ARBA00022857"/>
    </source>
</evidence>
<feature type="active site" description="Proton donor/acceptor" evidence="6">
    <location>
        <position position="129"/>
    </location>
</feature>
<protein>
    <submittedName>
        <fullName evidence="10">Aste57867_15105 protein</fullName>
    </submittedName>
</protein>
<dbReference type="PROSITE" id="PS00175">
    <property type="entry name" value="PG_MUTASE"/>
    <property type="match status" value="1"/>
</dbReference>
<evidence type="ECO:0000256" key="8">
    <source>
        <dbReference type="PIRSR" id="PIRSR613078-3"/>
    </source>
</evidence>
<keyword evidence="11" id="KW-1185">Reference proteome</keyword>
<keyword evidence="4" id="KW-0521">NADP</keyword>
<dbReference type="SUPFAM" id="SSF53254">
    <property type="entry name" value="Phosphoglycerate mutase-like"/>
    <property type="match status" value="1"/>
</dbReference>
<feature type="site" description="Transition state stabilizer" evidence="8">
    <location>
        <position position="197"/>
    </location>
</feature>
<dbReference type="CDD" id="cd07067">
    <property type="entry name" value="HP_PGM_like"/>
    <property type="match status" value="1"/>
</dbReference>
<proteinExistence type="inferred from homology"/>
<dbReference type="InterPro" id="IPR016064">
    <property type="entry name" value="NAD/diacylglycerol_kinase_sf"/>
</dbReference>
<dbReference type="AlphaFoldDB" id="A0A485L2Z1"/>
<dbReference type="EMBL" id="CAADRA010005644">
    <property type="protein sequence ID" value="VFT91918.1"/>
    <property type="molecule type" value="Genomic_DNA"/>
</dbReference>
<dbReference type="PANTHER" id="PTHR13158:SF5">
    <property type="entry name" value="NAD KINASE 2, MITOCHONDRIAL"/>
    <property type="match status" value="1"/>
</dbReference>
<dbReference type="PANTHER" id="PTHR13158">
    <property type="match status" value="1"/>
</dbReference>
<dbReference type="GO" id="GO:0005739">
    <property type="term" value="C:mitochondrion"/>
    <property type="evidence" value="ECO:0007669"/>
    <property type="project" value="TreeGrafter"/>
</dbReference>
<dbReference type="SMART" id="SM00855">
    <property type="entry name" value="PGAM"/>
    <property type="match status" value="1"/>
</dbReference>
<evidence type="ECO:0000313" key="10">
    <source>
        <dbReference type="EMBL" id="VFT91918.1"/>
    </source>
</evidence>
<evidence type="ECO:0000313" key="11">
    <source>
        <dbReference type="Proteomes" id="UP000332933"/>
    </source>
</evidence>
<dbReference type="InterPro" id="IPR029033">
    <property type="entry name" value="His_PPase_superfam"/>
</dbReference>
<comment type="similarity">
    <text evidence="1">Belongs to the NAD kinase family.</text>
</comment>
<dbReference type="Pfam" id="PF01513">
    <property type="entry name" value="NAD_kinase"/>
    <property type="match status" value="1"/>
</dbReference>
<dbReference type="Pfam" id="PF00300">
    <property type="entry name" value="His_Phos_1"/>
    <property type="match status" value="1"/>
</dbReference>
<evidence type="ECO:0000256" key="3">
    <source>
        <dbReference type="ARBA" id="ARBA00022777"/>
    </source>
</evidence>
<dbReference type="GO" id="GO:0003951">
    <property type="term" value="F:NAD+ kinase activity"/>
    <property type="evidence" value="ECO:0007669"/>
    <property type="project" value="InterPro"/>
</dbReference>
<evidence type="ECO:0000256" key="5">
    <source>
        <dbReference type="ARBA" id="ARBA00023027"/>
    </source>
</evidence>
<feature type="active site" description="Tele-phosphohistidine intermediate" evidence="6">
    <location>
        <position position="39"/>
    </location>
</feature>
<dbReference type="SUPFAM" id="SSF111331">
    <property type="entry name" value="NAD kinase/diacylglycerol kinase-like"/>
    <property type="match status" value="1"/>
</dbReference>
<feature type="binding site" evidence="7">
    <location>
        <begin position="38"/>
        <end position="45"/>
    </location>
    <ligand>
        <name>substrate</name>
    </ligand>
</feature>
<organism evidence="10 11">
    <name type="scientific">Aphanomyces stellatus</name>
    <dbReference type="NCBI Taxonomy" id="120398"/>
    <lineage>
        <taxon>Eukaryota</taxon>
        <taxon>Sar</taxon>
        <taxon>Stramenopiles</taxon>
        <taxon>Oomycota</taxon>
        <taxon>Saprolegniomycetes</taxon>
        <taxon>Saprolegniales</taxon>
        <taxon>Verrucalvaceae</taxon>
        <taxon>Aphanomyces</taxon>
    </lineage>
</organism>
<dbReference type="InterPro" id="IPR017437">
    <property type="entry name" value="ATP-NAD_kinase_PpnK-typ_C"/>
</dbReference>
<dbReference type="OrthoDB" id="354304at2759"/>
<feature type="binding site" evidence="7">
    <location>
        <begin position="153"/>
        <end position="154"/>
    </location>
    <ligand>
        <name>substrate</name>
    </ligand>
</feature>
<dbReference type="GO" id="GO:0006741">
    <property type="term" value="P:NADP+ biosynthetic process"/>
    <property type="evidence" value="ECO:0007669"/>
    <property type="project" value="InterPro"/>
</dbReference>
<dbReference type="InterPro" id="IPR017438">
    <property type="entry name" value="ATP-NAD_kinase_N"/>
</dbReference>